<dbReference type="AlphaFoldDB" id="A0A444UID1"/>
<dbReference type="GO" id="GO:0008270">
    <property type="term" value="F:zinc ion binding"/>
    <property type="evidence" value="ECO:0007669"/>
    <property type="project" value="UniProtKB-KW"/>
</dbReference>
<evidence type="ECO:0000313" key="8">
    <source>
        <dbReference type="EMBL" id="RXM34923.1"/>
    </source>
</evidence>
<feature type="coiled-coil region" evidence="6">
    <location>
        <begin position="151"/>
        <end position="178"/>
    </location>
</feature>
<dbReference type="PANTHER" id="PTHR47696">
    <property type="entry name" value="THAP DOMAIN-CONTAINING PROTEIN 2"/>
    <property type="match status" value="1"/>
</dbReference>
<evidence type="ECO:0000256" key="5">
    <source>
        <dbReference type="PROSITE-ProRule" id="PRU00309"/>
    </source>
</evidence>
<sequence>MSATGTKPKSVKYQKREGSTSEHCCVPFCSTSSRYNSSVNFHSFPVNEELKKKWLNNIRREQFTATKHTKVCSRHFVKSDVLKATCGGRRWLKKHSVPVLFQWNDYRQQQPRLGVWERREKPEPVTEKDAMDCSVMLLTHDYCSVPQPAALDVALSKNQELSKEIEELKTKLEEMTVKQRFGFATSDEDIRFYTSYYCLHSTQICKLPPSDGLLAADGTFYRQIKNSRRKE</sequence>
<name>A0A444UID1_ACIRT</name>
<evidence type="ECO:0000256" key="3">
    <source>
        <dbReference type="ARBA" id="ARBA00022833"/>
    </source>
</evidence>
<keyword evidence="3" id="KW-0862">Zinc</keyword>
<keyword evidence="4 5" id="KW-0238">DNA-binding</keyword>
<dbReference type="SUPFAM" id="SSF57716">
    <property type="entry name" value="Glucocorticoid receptor-like (DNA-binding domain)"/>
    <property type="match status" value="1"/>
</dbReference>
<dbReference type="InterPro" id="IPR026521">
    <property type="entry name" value="THAP2"/>
</dbReference>
<comment type="caution">
    <text evidence="8">The sequence shown here is derived from an EMBL/GenBank/DDBJ whole genome shotgun (WGS) entry which is preliminary data.</text>
</comment>
<dbReference type="InterPro" id="IPR006612">
    <property type="entry name" value="THAP_Znf"/>
</dbReference>
<gene>
    <name evidence="8" type="ORF">EOD39_13586</name>
</gene>
<keyword evidence="2 5" id="KW-0863">Zinc-finger</keyword>
<keyword evidence="9" id="KW-1185">Reference proteome</keyword>
<keyword evidence="1" id="KW-0479">Metal-binding</keyword>
<keyword evidence="6" id="KW-0175">Coiled coil</keyword>
<proteinExistence type="predicted"/>
<evidence type="ECO:0000256" key="1">
    <source>
        <dbReference type="ARBA" id="ARBA00022723"/>
    </source>
</evidence>
<dbReference type="PROSITE" id="PS50950">
    <property type="entry name" value="ZF_THAP"/>
    <property type="match status" value="1"/>
</dbReference>
<reference evidence="8 9" key="1">
    <citation type="submission" date="2019-01" db="EMBL/GenBank/DDBJ databases">
        <title>Draft Genome and Complete Hox-Cluster Characterization of the Sterlet Sturgeon (Acipenser ruthenus).</title>
        <authorList>
            <person name="Wei Q."/>
        </authorList>
    </citation>
    <scope>NUCLEOTIDE SEQUENCE [LARGE SCALE GENOMIC DNA]</scope>
    <source>
        <strain evidence="8">WHYD16114868_AA</strain>
        <tissue evidence="8">Blood</tissue>
    </source>
</reference>
<evidence type="ECO:0000256" key="6">
    <source>
        <dbReference type="SAM" id="Coils"/>
    </source>
</evidence>
<dbReference type="Gene3D" id="6.20.210.20">
    <property type="entry name" value="THAP domain"/>
    <property type="match status" value="1"/>
</dbReference>
<evidence type="ECO:0000256" key="4">
    <source>
        <dbReference type="ARBA" id="ARBA00023125"/>
    </source>
</evidence>
<dbReference type="Pfam" id="PF05485">
    <property type="entry name" value="THAP"/>
    <property type="match status" value="1"/>
</dbReference>
<evidence type="ECO:0000259" key="7">
    <source>
        <dbReference type="PROSITE" id="PS50950"/>
    </source>
</evidence>
<feature type="domain" description="THAP-type" evidence="7">
    <location>
        <begin position="20"/>
        <end position="101"/>
    </location>
</feature>
<dbReference type="PANTHER" id="PTHR47696:SF1">
    <property type="entry name" value="THAP DOMAIN-CONTAINING PROTEIN 2"/>
    <property type="match status" value="1"/>
</dbReference>
<dbReference type="Proteomes" id="UP000289886">
    <property type="component" value="Unassembled WGS sequence"/>
</dbReference>
<organism evidence="8 9">
    <name type="scientific">Acipenser ruthenus</name>
    <name type="common">Sterlet sturgeon</name>
    <dbReference type="NCBI Taxonomy" id="7906"/>
    <lineage>
        <taxon>Eukaryota</taxon>
        <taxon>Metazoa</taxon>
        <taxon>Chordata</taxon>
        <taxon>Craniata</taxon>
        <taxon>Vertebrata</taxon>
        <taxon>Euteleostomi</taxon>
        <taxon>Actinopterygii</taxon>
        <taxon>Chondrostei</taxon>
        <taxon>Acipenseriformes</taxon>
        <taxon>Acipenseridae</taxon>
        <taxon>Acipenser</taxon>
    </lineage>
</organism>
<dbReference type="EMBL" id="SCEB01214516">
    <property type="protein sequence ID" value="RXM34923.1"/>
    <property type="molecule type" value="Genomic_DNA"/>
</dbReference>
<accession>A0A444UID1</accession>
<dbReference type="SMART" id="SM00692">
    <property type="entry name" value="DM3"/>
    <property type="match status" value="1"/>
</dbReference>
<evidence type="ECO:0000256" key="2">
    <source>
        <dbReference type="ARBA" id="ARBA00022771"/>
    </source>
</evidence>
<protein>
    <submittedName>
        <fullName evidence="8">THAP domain-containing protein 2</fullName>
    </submittedName>
</protein>
<dbReference type="GO" id="GO:0003677">
    <property type="term" value="F:DNA binding"/>
    <property type="evidence" value="ECO:0007669"/>
    <property type="project" value="UniProtKB-UniRule"/>
</dbReference>
<dbReference type="InterPro" id="IPR038441">
    <property type="entry name" value="THAP_Znf_sf"/>
</dbReference>
<evidence type="ECO:0000313" key="9">
    <source>
        <dbReference type="Proteomes" id="UP000289886"/>
    </source>
</evidence>
<dbReference type="SMART" id="SM00980">
    <property type="entry name" value="THAP"/>
    <property type="match status" value="1"/>
</dbReference>